<dbReference type="STRING" id="41427.A0A182IMU5"/>
<sequence>MNRFLGVIVLSALVIGALGQNDKDAAIRDRASNGYEVLVESSLHVRKANPAVRRNVRSVIDLLVPPEALLVRQKRQFPGGFGASSSNANANAYGQYYGPDGFGASAANAGAQSFYNQGPGGGFGASAANSASQGFSAGPGGFSGSAGQSGSQTYKLPGNKDVSLSYTGGFSVANGQPSVSQGSSLSFS</sequence>
<organism evidence="1">
    <name type="scientific">Anopheles atroparvus</name>
    <name type="common">European mosquito</name>
    <dbReference type="NCBI Taxonomy" id="41427"/>
    <lineage>
        <taxon>Eukaryota</taxon>
        <taxon>Metazoa</taxon>
        <taxon>Ecdysozoa</taxon>
        <taxon>Arthropoda</taxon>
        <taxon>Hexapoda</taxon>
        <taxon>Insecta</taxon>
        <taxon>Pterygota</taxon>
        <taxon>Neoptera</taxon>
        <taxon>Endopterygota</taxon>
        <taxon>Diptera</taxon>
        <taxon>Nematocera</taxon>
        <taxon>Culicoidea</taxon>
        <taxon>Culicidae</taxon>
        <taxon>Anophelinae</taxon>
        <taxon>Anopheles</taxon>
    </lineage>
</organism>
<dbReference type="VEuPathDB" id="VectorBase:AATE002107"/>
<accession>A0A182IMU5</accession>
<dbReference type="AlphaFoldDB" id="A0A182IMU5"/>
<protein>
    <submittedName>
        <fullName evidence="1">Uncharacterized protein</fullName>
    </submittedName>
</protein>
<dbReference type="EnsemblMetazoa" id="AATE002107-RA">
    <property type="protein sequence ID" value="AATE002107-PA.1"/>
    <property type="gene ID" value="AATE002107"/>
</dbReference>
<evidence type="ECO:0000313" key="1">
    <source>
        <dbReference type="EnsemblMetazoa" id="AATE002107-PA.1"/>
    </source>
</evidence>
<reference evidence="1" key="1">
    <citation type="submission" date="2022-08" db="UniProtKB">
        <authorList>
            <consortium name="EnsemblMetazoa"/>
        </authorList>
    </citation>
    <scope>IDENTIFICATION</scope>
    <source>
        <strain evidence="1">EBRO</strain>
    </source>
</reference>
<name>A0A182IMU5_ANOAO</name>
<proteinExistence type="predicted"/>